<evidence type="ECO:0000313" key="2">
    <source>
        <dbReference type="EMBL" id="JAQ09391.1"/>
    </source>
</evidence>
<accession>A0A146LN87</accession>
<organism evidence="2">
    <name type="scientific">Lygus hesperus</name>
    <name type="common">Western plant bug</name>
    <dbReference type="NCBI Taxonomy" id="30085"/>
    <lineage>
        <taxon>Eukaryota</taxon>
        <taxon>Metazoa</taxon>
        <taxon>Ecdysozoa</taxon>
        <taxon>Arthropoda</taxon>
        <taxon>Hexapoda</taxon>
        <taxon>Insecta</taxon>
        <taxon>Pterygota</taxon>
        <taxon>Neoptera</taxon>
        <taxon>Paraneoptera</taxon>
        <taxon>Hemiptera</taxon>
        <taxon>Heteroptera</taxon>
        <taxon>Panheteroptera</taxon>
        <taxon>Cimicomorpha</taxon>
        <taxon>Miridae</taxon>
        <taxon>Mirini</taxon>
        <taxon>Lygus</taxon>
    </lineage>
</organism>
<evidence type="ECO:0000256" key="1">
    <source>
        <dbReference type="SAM" id="MobiDB-lite"/>
    </source>
</evidence>
<protein>
    <submittedName>
        <fullName evidence="2">Uncharacterized protein</fullName>
    </submittedName>
</protein>
<dbReference type="EMBL" id="GDHC01009238">
    <property type="protein sequence ID" value="JAQ09391.1"/>
    <property type="molecule type" value="Transcribed_RNA"/>
</dbReference>
<proteinExistence type="predicted"/>
<sequence>MCRLTINYDTILDHGQSDSYFRRRTFPLPTASTLVTQTITDCFLFVESCCLNLLSILQRLAARNAYKNVPPPLESGNARDVLRPIGGGDGEREQSPLAEVPEGNQPSPPAPALQQSKEGEEEDEEEEEEEEGDGEGPTAALLPGHFST</sequence>
<reference evidence="2" key="1">
    <citation type="journal article" date="2016" name="Gigascience">
        <title>De novo construction of an expanded transcriptome assembly for the western tarnished plant bug, Lygus hesperus.</title>
        <authorList>
            <person name="Tassone E.E."/>
            <person name="Geib S.M."/>
            <person name="Hall B."/>
            <person name="Fabrick J.A."/>
            <person name="Brent C.S."/>
            <person name="Hull J.J."/>
        </authorList>
    </citation>
    <scope>NUCLEOTIDE SEQUENCE</scope>
</reference>
<feature type="region of interest" description="Disordered" evidence="1">
    <location>
        <begin position="67"/>
        <end position="148"/>
    </location>
</feature>
<gene>
    <name evidence="2" type="ORF">g.44360</name>
</gene>
<feature type="compositionally biased region" description="Acidic residues" evidence="1">
    <location>
        <begin position="119"/>
        <end position="134"/>
    </location>
</feature>
<name>A0A146LN87_LYGHE</name>
<dbReference type="AlphaFoldDB" id="A0A146LN87"/>